<feature type="repeat" description="TPR" evidence="3">
    <location>
        <begin position="542"/>
        <end position="575"/>
    </location>
</feature>
<keyword evidence="2 3" id="KW-0802">TPR repeat</keyword>
<dbReference type="EMBL" id="RYZH01000080">
    <property type="protein sequence ID" value="RUL81928.1"/>
    <property type="molecule type" value="Genomic_DNA"/>
</dbReference>
<dbReference type="InterPro" id="IPR000719">
    <property type="entry name" value="Prot_kinase_dom"/>
</dbReference>
<sequence>DFNLSTDWSPGPASPAGSSSRDPGGTLAYMAPERLRVIAEPELAPPPCPAARHRADLYALGLILREAITGVPPDVPPPDDSLRSGRSLAARLASERSSGDPCDRPRLASVPPGLRVILRRCLAPAPAERYANASQLAEDLDRWRAGRPLAHTRSPLLVNVGRWLRGHRKAFTAATLSVGIGGMCTVAAAHIHAGRSDLSDRALEKYIGLAHDLDFGARAFWSYDPRDSRGRPGNPSHAERLFTAYDLLDDTTSDFWNHEDLIRLKEPDASDARAWIIEQALVYGIEAARPENAPFREDRERAYKVLNRIRQDCRLSVLDGIARLLGSQLGLPGEPQHSPPERESPPWLEDYLEGVLAEVLRPQEAEAIGFDPSSIGHASAVTRYKAAISARPDLYWPWYRLGAISYRNGDFETADRSYARCLDRRPGDVAVLLGRGSCAFYLGRDEDAIRWYRRVVEKAPRWPVGWRDLALLGARTGRPELVEQGLARLNRAGTPDGRRAIRDLNGHLALAPDLKLNPFVQVAFADHPGFDLGDAPDELDELGTQGMLADEYLARGDLHEAIRLYNRILELEPGHLATRFNRAVTYQRQGEIAKATEDYRQFVADPNVELLIERKPTGLISFLVLSGEEALSGKPKEAIRLVEEASVMADRTGRYRGEVQYALARACVSAARQDPSMLTKAARALESARASHPGYIERRFYTDPALADHRAELAGLIGGVDF</sequence>
<dbReference type="SUPFAM" id="SSF56112">
    <property type="entry name" value="Protein kinase-like (PK-like)"/>
    <property type="match status" value="1"/>
</dbReference>
<dbReference type="PANTHER" id="PTHR44858">
    <property type="entry name" value="TETRATRICOPEPTIDE REPEAT PROTEIN 6"/>
    <property type="match status" value="1"/>
</dbReference>
<name>A0A432MCK3_9BACT</name>
<dbReference type="GO" id="GO:0004672">
    <property type="term" value="F:protein kinase activity"/>
    <property type="evidence" value="ECO:0007669"/>
    <property type="project" value="InterPro"/>
</dbReference>
<dbReference type="SMART" id="SM00028">
    <property type="entry name" value="TPR"/>
    <property type="match status" value="4"/>
</dbReference>
<protein>
    <submittedName>
        <fullName evidence="6">Tetratricopeptide repeat protein</fullName>
    </submittedName>
</protein>
<organism evidence="6 7">
    <name type="scientific">Tautonia sociabilis</name>
    <dbReference type="NCBI Taxonomy" id="2080755"/>
    <lineage>
        <taxon>Bacteria</taxon>
        <taxon>Pseudomonadati</taxon>
        <taxon>Planctomycetota</taxon>
        <taxon>Planctomycetia</taxon>
        <taxon>Isosphaerales</taxon>
        <taxon>Isosphaeraceae</taxon>
        <taxon>Tautonia</taxon>
    </lineage>
</organism>
<dbReference type="InterPro" id="IPR019734">
    <property type="entry name" value="TPR_rpt"/>
</dbReference>
<keyword evidence="7" id="KW-1185">Reference proteome</keyword>
<evidence type="ECO:0000259" key="5">
    <source>
        <dbReference type="PROSITE" id="PS50011"/>
    </source>
</evidence>
<dbReference type="OrthoDB" id="234532at2"/>
<evidence type="ECO:0000313" key="7">
    <source>
        <dbReference type="Proteomes" id="UP000280296"/>
    </source>
</evidence>
<reference evidence="6 7" key="2">
    <citation type="submission" date="2019-01" db="EMBL/GenBank/DDBJ databases">
        <title>Tautonia sociabilis, a novel thermotolerant planctomycete of Isosphaeraceae family, isolated from a 4000 m deep subterranean habitat.</title>
        <authorList>
            <person name="Kovaleva O.L."/>
            <person name="Elcheninov A.G."/>
            <person name="Van Heerden E."/>
            <person name="Toshchakov S.V."/>
            <person name="Novikov A."/>
            <person name="Bonch-Osmolovskaya E.A."/>
            <person name="Kublanov I.V."/>
        </authorList>
    </citation>
    <scope>NUCLEOTIDE SEQUENCE [LARGE SCALE GENOMIC DNA]</scope>
    <source>
        <strain evidence="6 7">GM2012</strain>
    </source>
</reference>
<dbReference type="InterPro" id="IPR011990">
    <property type="entry name" value="TPR-like_helical_dom_sf"/>
</dbReference>
<dbReference type="GO" id="GO:0005524">
    <property type="term" value="F:ATP binding"/>
    <property type="evidence" value="ECO:0007669"/>
    <property type="project" value="InterPro"/>
</dbReference>
<dbReference type="PANTHER" id="PTHR44858:SF1">
    <property type="entry name" value="UDP-N-ACETYLGLUCOSAMINE--PEPTIDE N-ACETYLGLUCOSAMINYLTRANSFERASE SPINDLY-RELATED"/>
    <property type="match status" value="1"/>
</dbReference>
<dbReference type="RefSeq" id="WP_126728049.1">
    <property type="nucleotide sequence ID" value="NZ_RYZH01000080.1"/>
</dbReference>
<feature type="non-terminal residue" evidence="6">
    <location>
        <position position="1"/>
    </location>
</feature>
<dbReference type="Proteomes" id="UP000280296">
    <property type="component" value="Unassembled WGS sequence"/>
</dbReference>
<evidence type="ECO:0000256" key="1">
    <source>
        <dbReference type="ARBA" id="ARBA00022737"/>
    </source>
</evidence>
<dbReference type="InterPro" id="IPR011009">
    <property type="entry name" value="Kinase-like_dom_sf"/>
</dbReference>
<dbReference type="Pfam" id="PF13432">
    <property type="entry name" value="TPR_16"/>
    <property type="match status" value="2"/>
</dbReference>
<feature type="compositionally biased region" description="Low complexity" evidence="4">
    <location>
        <begin position="9"/>
        <end position="25"/>
    </location>
</feature>
<gene>
    <name evidence="6" type="ORF">TsocGM_24270</name>
</gene>
<feature type="region of interest" description="Disordered" evidence="4">
    <location>
        <begin position="1"/>
        <end position="27"/>
    </location>
</feature>
<feature type="repeat" description="TPR" evidence="3">
    <location>
        <begin position="395"/>
        <end position="428"/>
    </location>
</feature>
<evidence type="ECO:0000256" key="2">
    <source>
        <dbReference type="ARBA" id="ARBA00022803"/>
    </source>
</evidence>
<comment type="caution">
    <text evidence="6">The sequence shown here is derived from an EMBL/GenBank/DDBJ whole genome shotgun (WGS) entry which is preliminary data.</text>
</comment>
<dbReference type="Gene3D" id="1.10.510.10">
    <property type="entry name" value="Transferase(Phosphotransferase) domain 1"/>
    <property type="match status" value="1"/>
</dbReference>
<dbReference type="AlphaFoldDB" id="A0A432MCK3"/>
<feature type="domain" description="Protein kinase" evidence="5">
    <location>
        <begin position="1"/>
        <end position="144"/>
    </location>
</feature>
<dbReference type="SUPFAM" id="SSF48452">
    <property type="entry name" value="TPR-like"/>
    <property type="match status" value="1"/>
</dbReference>
<dbReference type="PROSITE" id="PS50005">
    <property type="entry name" value="TPR"/>
    <property type="match status" value="2"/>
</dbReference>
<evidence type="ECO:0000313" key="6">
    <source>
        <dbReference type="EMBL" id="RUL81928.1"/>
    </source>
</evidence>
<accession>A0A432MCK3</accession>
<proteinExistence type="predicted"/>
<dbReference type="Gene3D" id="1.25.40.10">
    <property type="entry name" value="Tetratricopeptide repeat domain"/>
    <property type="match status" value="1"/>
</dbReference>
<keyword evidence="1" id="KW-0677">Repeat</keyword>
<evidence type="ECO:0000256" key="3">
    <source>
        <dbReference type="PROSITE-ProRule" id="PRU00339"/>
    </source>
</evidence>
<dbReference type="InterPro" id="IPR050498">
    <property type="entry name" value="Ycf3"/>
</dbReference>
<dbReference type="PROSITE" id="PS50011">
    <property type="entry name" value="PROTEIN_KINASE_DOM"/>
    <property type="match status" value="1"/>
</dbReference>
<evidence type="ECO:0000256" key="4">
    <source>
        <dbReference type="SAM" id="MobiDB-lite"/>
    </source>
</evidence>
<reference evidence="6 7" key="1">
    <citation type="submission" date="2018-12" db="EMBL/GenBank/DDBJ databases">
        <authorList>
            <person name="Toschakov S.V."/>
        </authorList>
    </citation>
    <scope>NUCLEOTIDE SEQUENCE [LARGE SCALE GENOMIC DNA]</scope>
    <source>
        <strain evidence="6 7">GM2012</strain>
    </source>
</reference>